<dbReference type="VEuPathDB" id="FungiDB:P170DRAFT_471831"/>
<feature type="compositionally biased region" description="Basic and acidic residues" evidence="1">
    <location>
        <begin position="827"/>
        <end position="840"/>
    </location>
</feature>
<dbReference type="GO" id="GO:0000781">
    <property type="term" value="C:chromosome, telomeric region"/>
    <property type="evidence" value="ECO:0007669"/>
    <property type="project" value="InterPro"/>
</dbReference>
<comment type="caution">
    <text evidence="3">The sequence shown here is derived from an EMBL/GenBank/DDBJ whole genome shotgun (WGS) entry which is preliminary data.</text>
</comment>
<dbReference type="EMBL" id="MSFO01000002">
    <property type="protein sequence ID" value="PLB51907.1"/>
    <property type="molecule type" value="Genomic_DNA"/>
</dbReference>
<feature type="compositionally biased region" description="Basic and acidic residues" evidence="1">
    <location>
        <begin position="509"/>
        <end position="557"/>
    </location>
</feature>
<feature type="region of interest" description="Disordered" evidence="1">
    <location>
        <begin position="253"/>
        <end position="337"/>
    </location>
</feature>
<feature type="compositionally biased region" description="Basic and acidic residues" evidence="1">
    <location>
        <begin position="607"/>
        <end position="616"/>
    </location>
</feature>
<feature type="region of interest" description="Disordered" evidence="1">
    <location>
        <begin position="1392"/>
        <end position="1416"/>
    </location>
</feature>
<feature type="compositionally biased region" description="Acidic residues" evidence="1">
    <location>
        <begin position="844"/>
        <end position="859"/>
    </location>
</feature>
<evidence type="ECO:0000259" key="2">
    <source>
        <dbReference type="SMART" id="SM00976"/>
    </source>
</evidence>
<dbReference type="SMART" id="SM00976">
    <property type="entry name" value="Telo_bind"/>
    <property type="match status" value="1"/>
</dbReference>
<reference evidence="3 4" key="1">
    <citation type="submission" date="2016-12" db="EMBL/GenBank/DDBJ databases">
        <title>The genomes of Aspergillus section Nigri reveals drivers in fungal speciation.</title>
        <authorList>
            <consortium name="DOE Joint Genome Institute"/>
            <person name="Vesth T.C."/>
            <person name="Nybo J."/>
            <person name="Theobald S."/>
            <person name="Brandl J."/>
            <person name="Frisvad J.C."/>
            <person name="Nielsen K.F."/>
            <person name="Lyhne E.K."/>
            <person name="Kogle M.E."/>
            <person name="Kuo A."/>
            <person name="Riley R."/>
            <person name="Clum A."/>
            <person name="Nolan M."/>
            <person name="Lipzen A."/>
            <person name="Salamov A."/>
            <person name="Henrissat B."/>
            <person name="Wiebenga A."/>
            <person name="De Vries R.P."/>
            <person name="Grigoriev I.V."/>
            <person name="Mortensen U.H."/>
            <person name="Andersen M.R."/>
            <person name="Baker S.E."/>
        </authorList>
    </citation>
    <scope>NUCLEOTIDE SEQUENCE [LARGE SCALE GENOMIC DNA]</scope>
    <source>
        <strain evidence="3 4">IBT 23096</strain>
    </source>
</reference>
<dbReference type="GO" id="GO:0003677">
    <property type="term" value="F:DNA binding"/>
    <property type="evidence" value="ECO:0007669"/>
    <property type="project" value="InterPro"/>
</dbReference>
<dbReference type="GO" id="GO:0000723">
    <property type="term" value="P:telomere maintenance"/>
    <property type="evidence" value="ECO:0007669"/>
    <property type="project" value="InterPro"/>
</dbReference>
<evidence type="ECO:0000256" key="1">
    <source>
        <dbReference type="SAM" id="MobiDB-lite"/>
    </source>
</evidence>
<dbReference type="GeneID" id="36560571"/>
<feature type="region of interest" description="Disordered" evidence="1">
    <location>
        <begin position="1033"/>
        <end position="1057"/>
    </location>
</feature>
<protein>
    <recommendedName>
        <fullName evidence="2">Telomeric single stranded DNA binding POT1/Cdc13 domain-containing protein</fullName>
    </recommendedName>
</protein>
<feature type="compositionally biased region" description="Basic and acidic residues" evidence="1">
    <location>
        <begin position="491"/>
        <end position="501"/>
    </location>
</feature>
<dbReference type="Pfam" id="PF02765">
    <property type="entry name" value="POT1"/>
    <property type="match status" value="1"/>
</dbReference>
<feature type="region of interest" description="Disordered" evidence="1">
    <location>
        <begin position="978"/>
        <end position="1006"/>
    </location>
</feature>
<feature type="compositionally biased region" description="Polar residues" evidence="1">
    <location>
        <begin position="866"/>
        <end position="875"/>
    </location>
</feature>
<dbReference type="InterPro" id="IPR012340">
    <property type="entry name" value="NA-bd_OB-fold"/>
</dbReference>
<proteinExistence type="predicted"/>
<dbReference type="Proteomes" id="UP000234275">
    <property type="component" value="Unassembled WGS sequence"/>
</dbReference>
<name>A0A2I2GGE7_9EURO</name>
<feature type="region of interest" description="Disordered" evidence="1">
    <location>
        <begin position="205"/>
        <end position="225"/>
    </location>
</feature>
<dbReference type="RefSeq" id="XP_024707209.1">
    <property type="nucleotide sequence ID" value="XM_024852873.1"/>
</dbReference>
<gene>
    <name evidence="3" type="ORF">P170DRAFT_471831</name>
</gene>
<dbReference type="OrthoDB" id="5363079at2759"/>
<feature type="compositionally biased region" description="Acidic residues" evidence="1">
    <location>
        <begin position="780"/>
        <end position="797"/>
    </location>
</feature>
<feature type="compositionally biased region" description="Acidic residues" evidence="1">
    <location>
        <begin position="728"/>
        <end position="737"/>
    </location>
</feature>
<feature type="region of interest" description="Disordered" evidence="1">
    <location>
        <begin position="470"/>
        <end position="946"/>
    </location>
</feature>
<feature type="region of interest" description="Disordered" evidence="1">
    <location>
        <begin position="1334"/>
        <end position="1380"/>
    </location>
</feature>
<feature type="compositionally biased region" description="Polar residues" evidence="1">
    <location>
        <begin position="1340"/>
        <end position="1357"/>
    </location>
</feature>
<accession>A0A2I2GGE7</accession>
<keyword evidence="4" id="KW-1185">Reference proteome</keyword>
<dbReference type="STRING" id="1392250.A0A2I2GGE7"/>
<feature type="region of interest" description="Disordered" evidence="1">
    <location>
        <begin position="1071"/>
        <end position="1104"/>
    </location>
</feature>
<organism evidence="3 4">
    <name type="scientific">Aspergillus steynii IBT 23096</name>
    <dbReference type="NCBI Taxonomy" id="1392250"/>
    <lineage>
        <taxon>Eukaryota</taxon>
        <taxon>Fungi</taxon>
        <taxon>Dikarya</taxon>
        <taxon>Ascomycota</taxon>
        <taxon>Pezizomycotina</taxon>
        <taxon>Eurotiomycetes</taxon>
        <taxon>Eurotiomycetidae</taxon>
        <taxon>Eurotiales</taxon>
        <taxon>Aspergillaceae</taxon>
        <taxon>Aspergillus</taxon>
        <taxon>Aspergillus subgen. Circumdati</taxon>
    </lineage>
</organism>
<dbReference type="CDD" id="cd04497">
    <property type="entry name" value="hPOT1_OB1_like"/>
    <property type="match status" value="1"/>
</dbReference>
<feature type="compositionally biased region" description="Acidic residues" evidence="1">
    <location>
        <begin position="617"/>
        <end position="646"/>
    </location>
</feature>
<feature type="domain" description="Telomeric single stranded DNA binding POT1/Cdc13" evidence="2">
    <location>
        <begin position="1185"/>
        <end position="1315"/>
    </location>
</feature>
<feature type="compositionally biased region" description="Polar residues" evidence="1">
    <location>
        <begin position="898"/>
        <end position="928"/>
    </location>
</feature>
<feature type="compositionally biased region" description="Basic and acidic residues" evidence="1">
    <location>
        <begin position="994"/>
        <end position="1006"/>
    </location>
</feature>
<evidence type="ECO:0000313" key="3">
    <source>
        <dbReference type="EMBL" id="PLB51907.1"/>
    </source>
</evidence>
<feature type="compositionally biased region" description="Basic and acidic residues" evidence="1">
    <location>
        <begin position="263"/>
        <end position="274"/>
    </location>
</feature>
<feature type="compositionally biased region" description="Basic and acidic residues" evidence="1">
    <location>
        <begin position="567"/>
        <end position="585"/>
    </location>
</feature>
<evidence type="ECO:0000313" key="4">
    <source>
        <dbReference type="Proteomes" id="UP000234275"/>
    </source>
</evidence>
<feature type="region of interest" description="Disordered" evidence="1">
    <location>
        <begin position="146"/>
        <end position="184"/>
    </location>
</feature>
<dbReference type="InterPro" id="IPR011564">
    <property type="entry name" value="Telomer_end-bd_POT1/Cdc13"/>
</dbReference>
<dbReference type="Gene3D" id="2.40.50.140">
    <property type="entry name" value="Nucleic acid-binding proteins"/>
    <property type="match status" value="1"/>
</dbReference>
<feature type="compositionally biased region" description="Basic and acidic residues" evidence="1">
    <location>
        <begin position="738"/>
        <end position="758"/>
    </location>
</feature>
<dbReference type="SUPFAM" id="SSF50249">
    <property type="entry name" value="Nucleic acid-binding proteins"/>
    <property type="match status" value="1"/>
</dbReference>
<feature type="region of interest" description="Disordered" evidence="1">
    <location>
        <begin position="400"/>
        <end position="457"/>
    </location>
</feature>
<feature type="compositionally biased region" description="Acidic residues" evidence="1">
    <location>
        <begin position="653"/>
        <end position="667"/>
    </location>
</feature>
<feature type="compositionally biased region" description="Polar residues" evidence="1">
    <location>
        <begin position="282"/>
        <end position="300"/>
    </location>
</feature>
<feature type="compositionally biased region" description="Polar residues" evidence="1">
    <location>
        <begin position="419"/>
        <end position="448"/>
    </location>
</feature>
<feature type="compositionally biased region" description="Low complexity" evidence="1">
    <location>
        <begin position="1043"/>
        <end position="1057"/>
    </location>
</feature>
<sequence length="1416" mass="155416">MDAAEQLPISKPLRSSRIPIAQLSPTADNLQASAIHATVTLLWPYSSSTKSLGLLLAEPDFRLRRSNGQVKVIFHGPVAKDVAKSKIGIGDDVCLDLAGSRFVSNDAAVQTPGKCVAWDVHFDDRVFLEVSRSSIPFSTIKVEPSLSQTNGLEPATTAPTTPPRNNLNKRENTEDVGDSGSWQTPILTAKSRASFGGLVDSAFDPFAEEDGYVPGKGRKRPRYSMQHSDWRLVDEPESPGDKDLPVDWTHIFDEDWGEGSEPDGDKETSPEKPLEAAGDDAGQQTPSDTAQAAEGNSPTPQARAKPIKSPERLEAENPFVHPATVQKPEFPRPAFGLGQGLLQFPSFLPTDTPRLHPIPSPGLPIPSPLVTNSSSQQSYFMPITDVAQTHATTVSTSLSREIKGSEEDTSEHAGAVLETESQTTMVVGESGIQNTGLENEALSSSPSVAATAADKSVAEVARTAIDRVLQDQKSSAISVEPPADPTLGLNHGEDRTRDNRESYATTGPRESEEPKDDNAGDEHTDEEHMEGNDIDEPGVRKDEMEEHYAETVSKENHDVEEDEVEADNPHEKRVYRGFAAEETREGSIPALNEVEENSTNQSDEVDERDHHHGSAHDEEDEEEVEEDEIDETEDSDSDEESDEEEERLYGDRYEEEDEFDSESDLVDDVSPKQHQPEPKTSQPEVIVLDSDSEDEAPHVVPRTGDIPSDQEPASPSLSSGHSSREDSVDSENEDWPEAEYHTEAENAEDHRFTNEKLKTQSSERMSEDLSETESSGAQLLEEDYPEEEMLEDEDVNDDVTNMEVASDDNENDEKPEGNPVENEMADEEMKDREELDHEPIESESGSEPESESEEDDEVVLLDQTDYGRSSEQWAENQHLDNGLTQPEQIRVGQAPEQGENTAQITMSTSGADYSEYSNFENEATSQQSYEERHGITAPPQAPEQDFLHHDSNITETIEETRTIGETASHAVEMAIDPELYNSGPGQEGISDTFEGDKQDTRLSESREAIEVSTFDRKVDYSLILDGAASSHIPAGTIPEGHDSASQSQPLASPSSTSLNEIHQQFLPAAAAAESLPTPEPTQDSASRKHERPPYTHAEPPASQALDENIVENGSDIEASSVVESREGSQNIEGSLMHRESHTSDDVRSLQAGFALDPDARNALDDISLIGVDRHYPGLRSKLSYFAPLATLVDHYNASIDTISAVTEARPVIRASSGKKDYILTLQLTDPSMAGTTHFAQIFRPFKAALPSVSEGDAILLRNFKVKSFNRAMMLVSASTSAWAVFDGQNKTQVEGPPVEYEKEETYATDMRQWYQQDGMAMVADAQLQASIERAGREGTPASSVALSDSESIDSTQRVGERGESSISNLSSRRNRKSHRRITIHELRDGRRYTEVGSPSGKESIHELRDGTVYANL</sequence>